<evidence type="ECO:0000256" key="5">
    <source>
        <dbReference type="ARBA" id="ARBA00022692"/>
    </source>
</evidence>
<proteinExistence type="predicted"/>
<evidence type="ECO:0000256" key="2">
    <source>
        <dbReference type="ARBA" id="ARBA00022448"/>
    </source>
</evidence>
<dbReference type="RefSeq" id="WP_408163214.1">
    <property type="nucleotide sequence ID" value="NZ_JAQQDB010000035.1"/>
</dbReference>
<keyword evidence="6 8" id="KW-1133">Transmembrane helix</keyword>
<evidence type="ECO:0000313" key="9">
    <source>
        <dbReference type="EMBL" id="MFM0521456.1"/>
    </source>
</evidence>
<feature type="transmembrane region" description="Helical" evidence="8">
    <location>
        <begin position="99"/>
        <end position="121"/>
    </location>
</feature>
<evidence type="ECO:0000256" key="8">
    <source>
        <dbReference type="SAM" id="Phobius"/>
    </source>
</evidence>
<feature type="transmembrane region" description="Helical" evidence="8">
    <location>
        <begin position="18"/>
        <end position="39"/>
    </location>
</feature>
<evidence type="ECO:0000256" key="1">
    <source>
        <dbReference type="ARBA" id="ARBA00004651"/>
    </source>
</evidence>
<keyword evidence="2" id="KW-0813">Transport</keyword>
<dbReference type="Proteomes" id="UP001629462">
    <property type="component" value="Unassembled WGS sequence"/>
</dbReference>
<reference evidence="9 10" key="1">
    <citation type="journal article" date="2024" name="Chem. Sci.">
        <title>Discovery of megapolipeptins by genome mining of a Burkholderiales bacteria collection.</title>
        <authorList>
            <person name="Paulo B.S."/>
            <person name="Recchia M.J.J."/>
            <person name="Lee S."/>
            <person name="Fergusson C.H."/>
            <person name="Romanowski S.B."/>
            <person name="Hernandez A."/>
            <person name="Krull N."/>
            <person name="Liu D.Y."/>
            <person name="Cavanagh H."/>
            <person name="Bos A."/>
            <person name="Gray C.A."/>
            <person name="Murphy B.T."/>
            <person name="Linington R.G."/>
            <person name="Eustaquio A.S."/>
        </authorList>
    </citation>
    <scope>NUCLEOTIDE SEQUENCE [LARGE SCALE GENOMIC DNA]</scope>
    <source>
        <strain evidence="9 10">RL17-374-BIF-D</strain>
    </source>
</reference>
<dbReference type="Pfam" id="PF02653">
    <property type="entry name" value="BPD_transp_2"/>
    <property type="match status" value="1"/>
</dbReference>
<gene>
    <name evidence="9" type="ORF">PQR08_28920</name>
</gene>
<comment type="subcellular location">
    <subcellularLocation>
        <location evidence="1">Cell membrane</location>
        <topology evidence="1">Multi-pass membrane protein</topology>
    </subcellularLocation>
</comment>
<feature type="transmembrane region" description="Helical" evidence="8">
    <location>
        <begin position="166"/>
        <end position="187"/>
    </location>
</feature>
<feature type="transmembrane region" description="Helical" evidence="8">
    <location>
        <begin position="128"/>
        <end position="146"/>
    </location>
</feature>
<keyword evidence="10" id="KW-1185">Reference proteome</keyword>
<name>A0ABW9CTV5_9BURK</name>
<evidence type="ECO:0000256" key="6">
    <source>
        <dbReference type="ARBA" id="ARBA00022989"/>
    </source>
</evidence>
<dbReference type="PANTHER" id="PTHR32196:SF21">
    <property type="entry name" value="ABC TRANSPORTER PERMEASE PROTEIN YPHD-RELATED"/>
    <property type="match status" value="1"/>
</dbReference>
<feature type="transmembrane region" description="Helical" evidence="8">
    <location>
        <begin position="45"/>
        <end position="66"/>
    </location>
</feature>
<keyword evidence="4" id="KW-0997">Cell inner membrane</keyword>
<dbReference type="PANTHER" id="PTHR32196">
    <property type="entry name" value="ABC TRANSPORTER PERMEASE PROTEIN YPHD-RELATED-RELATED"/>
    <property type="match status" value="1"/>
</dbReference>
<comment type="caution">
    <text evidence="9">The sequence shown here is derived from an EMBL/GenBank/DDBJ whole genome shotgun (WGS) entry which is preliminary data.</text>
</comment>
<keyword evidence="5 8" id="KW-0812">Transmembrane</keyword>
<accession>A0ABW9CTV5</accession>
<keyword evidence="3" id="KW-1003">Cell membrane</keyword>
<sequence length="321" mass="31986">MKPANNTTFFATLRDLPWLWSVAGAVIVGIAAMMSFGAFTAGNMLSAASAFVVFTVLVGLGQMLVVTSGPGNIDLSIPATIALSGGVAMRVMAAHDGALAAGIVAAVGTGIAIGLFNYALIRLLRIPPIIATLSSSFVLQSTAISLGRGSAAPPPMLENFALSHVAGVSSLAFVALAATALVAIALFRLVPGRSLSAVGQNARAANLAGVRVERVRCATYVSCSVLVAIAALLLASFSGGATLDMGADYMLLSVAVVVIGGTQVSGGRASPTGVWGAACFLFLINALLNASGAGAGVRAVVYGGLIIVVTTIAGGSPAARR</sequence>
<feature type="transmembrane region" description="Helical" evidence="8">
    <location>
        <begin position="273"/>
        <end position="293"/>
    </location>
</feature>
<organism evidence="9 10">
    <name type="scientific">Caballeronia jiangsuensis</name>
    <dbReference type="NCBI Taxonomy" id="1458357"/>
    <lineage>
        <taxon>Bacteria</taxon>
        <taxon>Pseudomonadati</taxon>
        <taxon>Pseudomonadota</taxon>
        <taxon>Betaproteobacteria</taxon>
        <taxon>Burkholderiales</taxon>
        <taxon>Burkholderiaceae</taxon>
        <taxon>Caballeronia</taxon>
    </lineage>
</organism>
<dbReference type="InterPro" id="IPR001851">
    <property type="entry name" value="ABC_transp_permease"/>
</dbReference>
<protein>
    <submittedName>
        <fullName evidence="9">ABC transporter permease</fullName>
    </submittedName>
</protein>
<keyword evidence="7 8" id="KW-0472">Membrane</keyword>
<dbReference type="EMBL" id="JAQQDB010000035">
    <property type="protein sequence ID" value="MFM0521456.1"/>
    <property type="molecule type" value="Genomic_DNA"/>
</dbReference>
<evidence type="ECO:0000256" key="4">
    <source>
        <dbReference type="ARBA" id="ARBA00022519"/>
    </source>
</evidence>
<evidence type="ECO:0000256" key="7">
    <source>
        <dbReference type="ARBA" id="ARBA00023136"/>
    </source>
</evidence>
<evidence type="ECO:0000256" key="3">
    <source>
        <dbReference type="ARBA" id="ARBA00022475"/>
    </source>
</evidence>
<feature type="transmembrane region" description="Helical" evidence="8">
    <location>
        <begin position="217"/>
        <end position="237"/>
    </location>
</feature>
<feature type="transmembrane region" description="Helical" evidence="8">
    <location>
        <begin position="299"/>
        <end position="319"/>
    </location>
</feature>
<evidence type="ECO:0000313" key="10">
    <source>
        <dbReference type="Proteomes" id="UP001629462"/>
    </source>
</evidence>
<dbReference type="CDD" id="cd06579">
    <property type="entry name" value="TM_PBP1_transp_AraH_like"/>
    <property type="match status" value="1"/>
</dbReference>